<reference evidence="1 2" key="1">
    <citation type="submission" date="2014-04" db="EMBL/GenBank/DDBJ databases">
        <authorList>
            <consortium name="DOE Joint Genome Institute"/>
            <person name="Kuo A."/>
            <person name="Zuccaro A."/>
            <person name="Kohler A."/>
            <person name="Nagy L.G."/>
            <person name="Floudas D."/>
            <person name="Copeland A."/>
            <person name="Barry K.W."/>
            <person name="Cichocki N."/>
            <person name="Veneault-Fourrey C."/>
            <person name="LaButti K."/>
            <person name="Lindquist E.A."/>
            <person name="Lipzen A."/>
            <person name="Lundell T."/>
            <person name="Morin E."/>
            <person name="Murat C."/>
            <person name="Sun H."/>
            <person name="Tunlid A."/>
            <person name="Henrissat B."/>
            <person name="Grigoriev I.V."/>
            <person name="Hibbett D.S."/>
            <person name="Martin F."/>
            <person name="Nordberg H.P."/>
            <person name="Cantor M.N."/>
            <person name="Hua S.X."/>
        </authorList>
    </citation>
    <scope>NUCLEOTIDE SEQUENCE [LARGE SCALE GENOMIC DNA]</scope>
    <source>
        <strain evidence="1 2">MAFF 305830</strain>
    </source>
</reference>
<dbReference type="InterPro" id="IPR009100">
    <property type="entry name" value="AcylCoA_DH/oxidase_NM_dom_sf"/>
</dbReference>
<dbReference type="HOGENOM" id="CLU_188581_0_0_1"/>
<dbReference type="SUPFAM" id="SSF56645">
    <property type="entry name" value="Acyl-CoA dehydrogenase NM domain-like"/>
    <property type="match status" value="1"/>
</dbReference>
<dbReference type="Proteomes" id="UP000054097">
    <property type="component" value="Unassembled WGS sequence"/>
</dbReference>
<reference evidence="2" key="2">
    <citation type="submission" date="2015-01" db="EMBL/GenBank/DDBJ databases">
        <title>Evolutionary Origins and Diversification of the Mycorrhizal Mutualists.</title>
        <authorList>
            <consortium name="DOE Joint Genome Institute"/>
            <consortium name="Mycorrhizal Genomics Consortium"/>
            <person name="Kohler A."/>
            <person name="Kuo A."/>
            <person name="Nagy L.G."/>
            <person name="Floudas D."/>
            <person name="Copeland A."/>
            <person name="Barry K.W."/>
            <person name="Cichocki N."/>
            <person name="Veneault-Fourrey C."/>
            <person name="LaButti K."/>
            <person name="Lindquist E.A."/>
            <person name="Lipzen A."/>
            <person name="Lundell T."/>
            <person name="Morin E."/>
            <person name="Murat C."/>
            <person name="Riley R."/>
            <person name="Ohm R."/>
            <person name="Sun H."/>
            <person name="Tunlid A."/>
            <person name="Henrissat B."/>
            <person name="Grigoriev I.V."/>
            <person name="Hibbett D.S."/>
            <person name="Martin F."/>
        </authorList>
    </citation>
    <scope>NUCLEOTIDE SEQUENCE [LARGE SCALE GENOMIC DNA]</scope>
    <source>
        <strain evidence="2">MAFF 305830</strain>
    </source>
</reference>
<keyword evidence="2" id="KW-1185">Reference proteome</keyword>
<protein>
    <submittedName>
        <fullName evidence="1">Uncharacterized protein</fullName>
    </submittedName>
</protein>
<gene>
    <name evidence="1" type="ORF">M408DRAFT_135286</name>
</gene>
<organism evidence="1 2">
    <name type="scientific">Serendipita vermifera MAFF 305830</name>
    <dbReference type="NCBI Taxonomy" id="933852"/>
    <lineage>
        <taxon>Eukaryota</taxon>
        <taxon>Fungi</taxon>
        <taxon>Dikarya</taxon>
        <taxon>Basidiomycota</taxon>
        <taxon>Agaricomycotina</taxon>
        <taxon>Agaricomycetes</taxon>
        <taxon>Sebacinales</taxon>
        <taxon>Serendipitaceae</taxon>
        <taxon>Serendipita</taxon>
    </lineage>
</organism>
<dbReference type="EMBL" id="KN824428">
    <property type="protein sequence ID" value="KIM20506.1"/>
    <property type="molecule type" value="Genomic_DNA"/>
</dbReference>
<dbReference type="GO" id="GO:0016627">
    <property type="term" value="F:oxidoreductase activity, acting on the CH-CH group of donors"/>
    <property type="evidence" value="ECO:0007669"/>
    <property type="project" value="InterPro"/>
</dbReference>
<accession>A0A0C3AMJ2</accession>
<sequence>MPMNSEDWAHADANELLARGVIGFLPILNYGSPTTKIANILEVLQLKRVVCLTVTKSFSGSDVGGFQTSAEVVTEEDGRREEGLACR</sequence>
<evidence type="ECO:0000313" key="2">
    <source>
        <dbReference type="Proteomes" id="UP000054097"/>
    </source>
</evidence>
<name>A0A0C3AMJ2_SERVB</name>
<evidence type="ECO:0000313" key="1">
    <source>
        <dbReference type="EMBL" id="KIM20506.1"/>
    </source>
</evidence>
<dbReference type="AlphaFoldDB" id="A0A0C3AMJ2"/>
<proteinExistence type="predicted"/>